<evidence type="ECO:0000313" key="14">
    <source>
        <dbReference type="Proteomes" id="UP000263232"/>
    </source>
</evidence>
<dbReference type="Pfam" id="PF00069">
    <property type="entry name" value="Pkinase"/>
    <property type="match status" value="1"/>
</dbReference>
<feature type="binding site" evidence="9">
    <location>
        <position position="41"/>
    </location>
    <ligand>
        <name>ATP</name>
        <dbReference type="ChEBI" id="CHEBI:30616"/>
    </ligand>
</feature>
<comment type="catalytic activity">
    <reaction evidence="8">
        <text>L-seryl-[protein] + ATP = O-phospho-L-seryl-[protein] + ADP + H(+)</text>
        <dbReference type="Rhea" id="RHEA:17989"/>
        <dbReference type="Rhea" id="RHEA-COMP:9863"/>
        <dbReference type="Rhea" id="RHEA-COMP:11604"/>
        <dbReference type="ChEBI" id="CHEBI:15378"/>
        <dbReference type="ChEBI" id="CHEBI:29999"/>
        <dbReference type="ChEBI" id="CHEBI:30616"/>
        <dbReference type="ChEBI" id="CHEBI:83421"/>
        <dbReference type="ChEBI" id="CHEBI:456216"/>
        <dbReference type="EC" id="2.7.11.1"/>
    </reaction>
</comment>
<dbReference type="Pfam" id="PF03793">
    <property type="entry name" value="PASTA"/>
    <property type="match status" value="3"/>
</dbReference>
<organism evidence="13 14">
    <name type="scientific">Suicoccus acidiformans</name>
    <dbReference type="NCBI Taxonomy" id="2036206"/>
    <lineage>
        <taxon>Bacteria</taxon>
        <taxon>Bacillati</taxon>
        <taxon>Bacillota</taxon>
        <taxon>Bacilli</taxon>
        <taxon>Lactobacillales</taxon>
        <taxon>Aerococcaceae</taxon>
        <taxon>Suicoccus</taxon>
    </lineage>
</organism>
<keyword evidence="3" id="KW-0808">Transferase</keyword>
<dbReference type="InterPro" id="IPR017441">
    <property type="entry name" value="Protein_kinase_ATP_BS"/>
</dbReference>
<keyword evidence="5 13" id="KW-0418">Kinase</keyword>
<feature type="domain" description="PASTA" evidence="12">
    <location>
        <begin position="503"/>
        <end position="569"/>
    </location>
</feature>
<keyword evidence="10" id="KW-1133">Transmembrane helix</keyword>
<dbReference type="FunFam" id="3.30.200.20:FF:000035">
    <property type="entry name" value="Serine/threonine protein kinase Stk1"/>
    <property type="match status" value="1"/>
</dbReference>
<keyword evidence="2 13" id="KW-0723">Serine/threonine-protein kinase</keyword>
<dbReference type="PROSITE" id="PS00108">
    <property type="entry name" value="PROTEIN_KINASE_ST"/>
    <property type="match status" value="1"/>
</dbReference>
<dbReference type="GO" id="GO:0005524">
    <property type="term" value="F:ATP binding"/>
    <property type="evidence" value="ECO:0007669"/>
    <property type="project" value="UniProtKB-UniRule"/>
</dbReference>
<feature type="domain" description="Protein kinase" evidence="11">
    <location>
        <begin position="12"/>
        <end position="272"/>
    </location>
</feature>
<evidence type="ECO:0000256" key="3">
    <source>
        <dbReference type="ARBA" id="ARBA00022679"/>
    </source>
</evidence>
<evidence type="ECO:0000256" key="9">
    <source>
        <dbReference type="PROSITE-ProRule" id="PRU10141"/>
    </source>
</evidence>
<dbReference type="PROSITE" id="PS50011">
    <property type="entry name" value="PROTEIN_KINASE_DOM"/>
    <property type="match status" value="1"/>
</dbReference>
<comment type="catalytic activity">
    <reaction evidence="7">
        <text>L-threonyl-[protein] + ATP = O-phospho-L-threonyl-[protein] + ADP + H(+)</text>
        <dbReference type="Rhea" id="RHEA:46608"/>
        <dbReference type="Rhea" id="RHEA-COMP:11060"/>
        <dbReference type="Rhea" id="RHEA-COMP:11605"/>
        <dbReference type="ChEBI" id="CHEBI:15378"/>
        <dbReference type="ChEBI" id="CHEBI:30013"/>
        <dbReference type="ChEBI" id="CHEBI:30616"/>
        <dbReference type="ChEBI" id="CHEBI:61977"/>
        <dbReference type="ChEBI" id="CHEBI:456216"/>
        <dbReference type="EC" id="2.7.11.1"/>
    </reaction>
</comment>
<dbReference type="SUPFAM" id="SSF56112">
    <property type="entry name" value="Protein kinase-like (PK-like)"/>
    <property type="match status" value="1"/>
</dbReference>
<dbReference type="FunFam" id="1.10.510.10:FF:000021">
    <property type="entry name" value="Serine/threonine protein kinase"/>
    <property type="match status" value="1"/>
</dbReference>
<dbReference type="SMART" id="SM00740">
    <property type="entry name" value="PASTA"/>
    <property type="match status" value="3"/>
</dbReference>
<evidence type="ECO:0000256" key="1">
    <source>
        <dbReference type="ARBA" id="ARBA00012513"/>
    </source>
</evidence>
<evidence type="ECO:0000256" key="7">
    <source>
        <dbReference type="ARBA" id="ARBA00047899"/>
    </source>
</evidence>
<dbReference type="SMART" id="SM00220">
    <property type="entry name" value="S_TKc"/>
    <property type="match status" value="1"/>
</dbReference>
<evidence type="ECO:0000259" key="12">
    <source>
        <dbReference type="PROSITE" id="PS51178"/>
    </source>
</evidence>
<evidence type="ECO:0000256" key="5">
    <source>
        <dbReference type="ARBA" id="ARBA00022777"/>
    </source>
</evidence>
<dbReference type="GO" id="GO:0004674">
    <property type="term" value="F:protein serine/threonine kinase activity"/>
    <property type="evidence" value="ECO:0007669"/>
    <property type="project" value="UniProtKB-KW"/>
</dbReference>
<reference evidence="13 14" key="1">
    <citation type="submission" date="2017-09" db="EMBL/GenBank/DDBJ databases">
        <title>Complete genome sequence of Oxytococcus suis strain ZY16052.</title>
        <authorList>
            <person name="Li F."/>
        </authorList>
    </citation>
    <scope>NUCLEOTIDE SEQUENCE [LARGE SCALE GENOMIC DNA]</scope>
    <source>
        <strain evidence="13 14">ZY16052</strain>
    </source>
</reference>
<dbReference type="InterPro" id="IPR000719">
    <property type="entry name" value="Prot_kinase_dom"/>
</dbReference>
<dbReference type="Proteomes" id="UP000263232">
    <property type="component" value="Chromosome"/>
</dbReference>
<keyword evidence="14" id="KW-1185">Reference proteome</keyword>
<accession>A0A347WKI6</accession>
<dbReference type="PROSITE" id="PS51178">
    <property type="entry name" value="PASTA"/>
    <property type="match status" value="3"/>
</dbReference>
<keyword evidence="10" id="KW-0472">Membrane</keyword>
<gene>
    <name evidence="13" type="ORF">CL176_06060</name>
</gene>
<dbReference type="OrthoDB" id="9788659at2"/>
<dbReference type="InterPro" id="IPR011009">
    <property type="entry name" value="Kinase-like_dom_sf"/>
</dbReference>
<dbReference type="AlphaFoldDB" id="A0A347WKI6"/>
<evidence type="ECO:0000313" key="13">
    <source>
        <dbReference type="EMBL" id="AXY25593.1"/>
    </source>
</evidence>
<name>A0A347WKI6_9LACT</name>
<dbReference type="PANTHER" id="PTHR43289">
    <property type="entry name" value="MITOGEN-ACTIVATED PROTEIN KINASE KINASE KINASE 20-RELATED"/>
    <property type="match status" value="1"/>
</dbReference>
<evidence type="ECO:0000256" key="10">
    <source>
        <dbReference type="SAM" id="Phobius"/>
    </source>
</evidence>
<feature type="domain" description="PASTA" evidence="12">
    <location>
        <begin position="367"/>
        <end position="433"/>
    </location>
</feature>
<dbReference type="RefSeq" id="WP_118990495.1">
    <property type="nucleotide sequence ID" value="NZ_CP023434.1"/>
</dbReference>
<dbReference type="EMBL" id="CP023434">
    <property type="protein sequence ID" value="AXY25593.1"/>
    <property type="molecule type" value="Genomic_DNA"/>
</dbReference>
<evidence type="ECO:0000256" key="6">
    <source>
        <dbReference type="ARBA" id="ARBA00022840"/>
    </source>
</evidence>
<evidence type="ECO:0000256" key="4">
    <source>
        <dbReference type="ARBA" id="ARBA00022741"/>
    </source>
</evidence>
<dbReference type="Gene3D" id="1.10.510.10">
    <property type="entry name" value="Transferase(Phosphotransferase) domain 1"/>
    <property type="match status" value="1"/>
</dbReference>
<feature type="domain" description="PASTA" evidence="12">
    <location>
        <begin position="434"/>
        <end position="502"/>
    </location>
</feature>
<protein>
    <recommendedName>
        <fullName evidence="1">non-specific serine/threonine protein kinase</fullName>
        <ecNumber evidence="1">2.7.11.1</ecNumber>
    </recommendedName>
</protein>
<dbReference type="InterPro" id="IPR005543">
    <property type="entry name" value="PASTA_dom"/>
</dbReference>
<dbReference type="PANTHER" id="PTHR43289:SF34">
    <property type="entry name" value="SERINE_THREONINE-PROTEIN KINASE YBDM-RELATED"/>
    <property type="match status" value="1"/>
</dbReference>
<proteinExistence type="predicted"/>
<dbReference type="KEGG" id="abae:CL176_06060"/>
<evidence type="ECO:0000256" key="2">
    <source>
        <dbReference type="ARBA" id="ARBA00022527"/>
    </source>
</evidence>
<evidence type="ECO:0000256" key="8">
    <source>
        <dbReference type="ARBA" id="ARBA00048679"/>
    </source>
</evidence>
<dbReference type="Gene3D" id="2.60.40.2560">
    <property type="match status" value="1"/>
</dbReference>
<dbReference type="PROSITE" id="PS00107">
    <property type="entry name" value="PROTEIN_KINASE_ATP"/>
    <property type="match status" value="1"/>
</dbReference>
<keyword evidence="10" id="KW-0812">Transmembrane</keyword>
<dbReference type="Gene3D" id="3.30.10.20">
    <property type="match status" value="3"/>
</dbReference>
<feature type="transmembrane region" description="Helical" evidence="10">
    <location>
        <begin position="342"/>
        <end position="363"/>
    </location>
</feature>
<sequence>MVEVGEKLSGRYVINQPIGQGGMANVYLAHDLILNRDVAVKVLRYDFQNDQDAIRRFQREAMSASQLLHHNIVEVYDVDEEQNEQYIVMEYVNGDDLKTFIRENAPISLELAVNIMSQILSAIDVAHRHGIIHRDIKPQNILMTENNQVKITDFGIAIALTDTSITQTNTLLGSVHYLSPEQARGANATTKSDIYALGVVLYELITGSVPFDGESAVSVALKHFQEAFPRIRTQLDYVPQSLENVVLKATAKDPNDRYDNVQQMLNDLSTSLSANRMNEQAFEPSDMDQTIALTPLHPEDTEAVKDTTREQPLQAPEPLDEEAYQTFDVVEDINRPQKSRRWIRIGILMVVGLLIGLLGFYTYNTFGRQVTVPDVSGMTREEAEQTLSSEDIAIANIIYQWHESIPTGNVVDTAPEQGSRIERNSTVDLLVSNGPEQVEIGNYIGQDYESIRRLLTDAGFIVERRGLATNSPEQVGVILDQSIAPGTAVVPGKTSITLTVGSSADTITMQDFYNLDSRVARNFAEEYGLYVEESYEYSEFIPENQIVGQRPASGTPLEQGETIEIIISLGPETPQIRTSEVDVFLEYVPTYADNDTDQENPQPNTIQIFIGDKNRDINQVAEEFEITESTTRTLTLNIPENGSGQYRVLRDGEVIAESNEVGAYE</sequence>
<dbReference type="NCBIfam" id="NF033483">
    <property type="entry name" value="PknB_PASTA_kin"/>
    <property type="match status" value="1"/>
</dbReference>
<dbReference type="EC" id="2.7.11.1" evidence="1"/>
<dbReference type="Gene3D" id="3.30.200.20">
    <property type="entry name" value="Phosphorylase Kinase, domain 1"/>
    <property type="match status" value="1"/>
</dbReference>
<keyword evidence="6 9" id="KW-0067">ATP-binding</keyword>
<dbReference type="InterPro" id="IPR008271">
    <property type="entry name" value="Ser/Thr_kinase_AS"/>
</dbReference>
<evidence type="ECO:0000259" key="11">
    <source>
        <dbReference type="PROSITE" id="PS50011"/>
    </source>
</evidence>
<dbReference type="CDD" id="cd14014">
    <property type="entry name" value="STKc_PknB_like"/>
    <property type="match status" value="1"/>
</dbReference>
<keyword evidence="4 9" id="KW-0547">Nucleotide-binding</keyword>
<dbReference type="CDD" id="cd06577">
    <property type="entry name" value="PASTA_pknB"/>
    <property type="match status" value="3"/>
</dbReference>